<accession>A0AAW1A4G8</accession>
<comment type="caution">
    <text evidence="1">The sequence shown here is derived from an EMBL/GenBank/DDBJ whole genome shotgun (WGS) entry which is preliminary data.</text>
</comment>
<proteinExistence type="predicted"/>
<sequence>MGKNKQAQRVKNNAMPSNSIRRAKFLDTSIDFSTVRNGRYVDMLHYHFVI</sequence>
<evidence type="ECO:0000313" key="1">
    <source>
        <dbReference type="EMBL" id="KAK9304809.1"/>
    </source>
</evidence>
<protein>
    <submittedName>
        <fullName evidence="1">Uncharacterized protein</fullName>
    </submittedName>
</protein>
<dbReference type="AlphaFoldDB" id="A0AAW1A4G8"/>
<dbReference type="Proteomes" id="UP001432146">
    <property type="component" value="Unassembled WGS sequence"/>
</dbReference>
<name>A0AAW1A4G8_9HYME</name>
<evidence type="ECO:0000313" key="2">
    <source>
        <dbReference type="Proteomes" id="UP001432146"/>
    </source>
</evidence>
<gene>
    <name evidence="1" type="ORF">QLX08_004006</name>
</gene>
<dbReference type="EMBL" id="JAWNGG020000060">
    <property type="protein sequence ID" value="KAK9304809.1"/>
    <property type="molecule type" value="Genomic_DNA"/>
</dbReference>
<keyword evidence="2" id="KW-1185">Reference proteome</keyword>
<reference evidence="1 2" key="1">
    <citation type="submission" date="2024-05" db="EMBL/GenBank/DDBJ databases">
        <title>The nuclear and mitochondrial genome assemblies of Tetragonisca angustula (Apidae: Meliponini), a tiny yet remarkable pollinator in the Neotropics.</title>
        <authorList>
            <person name="Ferrari R."/>
            <person name="Ricardo P.C."/>
            <person name="Dias F.C."/>
            <person name="Araujo N.S."/>
            <person name="Soares D.O."/>
            <person name="Zhou Q.-S."/>
            <person name="Zhu C.-D."/>
            <person name="Coutinho L."/>
            <person name="Airas M.C."/>
            <person name="Batista T.M."/>
        </authorList>
    </citation>
    <scope>NUCLEOTIDE SEQUENCE [LARGE SCALE GENOMIC DNA]</scope>
    <source>
        <strain evidence="1">ASF017062</strain>
        <tissue evidence="1">Abdomen</tissue>
    </source>
</reference>
<organism evidence="1 2">
    <name type="scientific">Tetragonisca angustula</name>
    <dbReference type="NCBI Taxonomy" id="166442"/>
    <lineage>
        <taxon>Eukaryota</taxon>
        <taxon>Metazoa</taxon>
        <taxon>Ecdysozoa</taxon>
        <taxon>Arthropoda</taxon>
        <taxon>Hexapoda</taxon>
        <taxon>Insecta</taxon>
        <taxon>Pterygota</taxon>
        <taxon>Neoptera</taxon>
        <taxon>Endopterygota</taxon>
        <taxon>Hymenoptera</taxon>
        <taxon>Apocrita</taxon>
        <taxon>Aculeata</taxon>
        <taxon>Apoidea</taxon>
        <taxon>Anthophila</taxon>
        <taxon>Apidae</taxon>
        <taxon>Tetragonisca</taxon>
    </lineage>
</organism>